<comment type="catalytic activity">
    <reaction evidence="4">
        <text>holo-[ACP] + malonyl-CoA = malonyl-[ACP] + CoA</text>
        <dbReference type="Rhea" id="RHEA:41792"/>
        <dbReference type="Rhea" id="RHEA-COMP:9623"/>
        <dbReference type="Rhea" id="RHEA-COMP:9685"/>
        <dbReference type="ChEBI" id="CHEBI:57287"/>
        <dbReference type="ChEBI" id="CHEBI:57384"/>
        <dbReference type="ChEBI" id="CHEBI:64479"/>
        <dbReference type="ChEBI" id="CHEBI:78449"/>
        <dbReference type="EC" id="2.3.1.39"/>
    </reaction>
</comment>
<dbReference type="Gene3D" id="3.40.366.10">
    <property type="entry name" value="Malonyl-Coenzyme A Acyl Carrier Protein, domain 2"/>
    <property type="match status" value="1"/>
</dbReference>
<organism evidence="6 7">
    <name type="scientific">Streptomyces coryli</name>
    <dbReference type="NCBI Taxonomy" id="1128680"/>
    <lineage>
        <taxon>Bacteria</taxon>
        <taxon>Bacillati</taxon>
        <taxon>Actinomycetota</taxon>
        <taxon>Actinomycetes</taxon>
        <taxon>Kitasatosporales</taxon>
        <taxon>Streptomycetaceae</taxon>
        <taxon>Streptomyces</taxon>
    </lineage>
</organism>
<dbReference type="GO" id="GO:0004314">
    <property type="term" value="F:[acyl-carrier-protein] S-malonyltransferase activity"/>
    <property type="evidence" value="ECO:0007669"/>
    <property type="project" value="UniProtKB-EC"/>
</dbReference>
<proteinExistence type="predicted"/>
<dbReference type="Proteomes" id="UP000481583">
    <property type="component" value="Unassembled WGS sequence"/>
</dbReference>
<protein>
    <recommendedName>
        <fullName evidence="1">[acyl-carrier-protein] S-malonyltransferase</fullName>
        <ecNumber evidence="1">2.3.1.39</ecNumber>
    </recommendedName>
</protein>
<keyword evidence="7" id="KW-1185">Reference proteome</keyword>
<sequence length="298" mass="30603">MDLRTALLLPGQGAYRPGALADELGAPVAELLDTVDAVAAEFGRPGVAKLLRDADADAPDARRLAATDPFALQLAIYATALAHAAVADRRERADVVLGHSMGEIAAAAHAGCFTVADGARIAAHRAEALEQTAAGSGGMLAVQLSARRAEALLAAAERPGSRLAVINAPRHVVLSGPETDLGELAALADVLRVRAVRLPAPYPFHNPLLASAQAAFAAAIEDIPQRGARTQLYSPGLGRLVTGETDVKGMLVAQLTVPVDFLAAVRDLQTYGLERVVECGRAGLSSIVSAVGCAVGPV</sequence>
<evidence type="ECO:0000259" key="5">
    <source>
        <dbReference type="SMART" id="SM00827"/>
    </source>
</evidence>
<evidence type="ECO:0000256" key="1">
    <source>
        <dbReference type="ARBA" id="ARBA00013258"/>
    </source>
</evidence>
<name>A0A6G4U6F4_9ACTN</name>
<dbReference type="InterPro" id="IPR050858">
    <property type="entry name" value="Mal-CoA-ACP_Trans/PKS_FabD"/>
</dbReference>
<dbReference type="SUPFAM" id="SSF55048">
    <property type="entry name" value="Probable ACP-binding domain of malonyl-CoA ACP transacylase"/>
    <property type="match status" value="1"/>
</dbReference>
<dbReference type="SMART" id="SM00827">
    <property type="entry name" value="PKS_AT"/>
    <property type="match status" value="1"/>
</dbReference>
<dbReference type="GO" id="GO:0005829">
    <property type="term" value="C:cytosol"/>
    <property type="evidence" value="ECO:0007669"/>
    <property type="project" value="TreeGrafter"/>
</dbReference>
<dbReference type="EMBL" id="JAAKZV010000119">
    <property type="protein sequence ID" value="NGN66968.1"/>
    <property type="molecule type" value="Genomic_DNA"/>
</dbReference>
<dbReference type="InterPro" id="IPR001227">
    <property type="entry name" value="Ac_transferase_dom_sf"/>
</dbReference>
<dbReference type="EC" id="2.3.1.39" evidence="1"/>
<dbReference type="InterPro" id="IPR014043">
    <property type="entry name" value="Acyl_transferase_dom"/>
</dbReference>
<evidence type="ECO:0000313" key="7">
    <source>
        <dbReference type="Proteomes" id="UP000481583"/>
    </source>
</evidence>
<accession>A0A6G4U6F4</accession>
<dbReference type="Pfam" id="PF00698">
    <property type="entry name" value="Acyl_transf_1"/>
    <property type="match status" value="1"/>
</dbReference>
<dbReference type="InterPro" id="IPR016035">
    <property type="entry name" value="Acyl_Trfase/lysoPLipase"/>
</dbReference>
<evidence type="ECO:0000256" key="4">
    <source>
        <dbReference type="ARBA" id="ARBA00048462"/>
    </source>
</evidence>
<evidence type="ECO:0000256" key="2">
    <source>
        <dbReference type="ARBA" id="ARBA00022679"/>
    </source>
</evidence>
<keyword evidence="2 6" id="KW-0808">Transferase</keyword>
<dbReference type="RefSeq" id="WP_165240274.1">
    <property type="nucleotide sequence ID" value="NZ_JAAKZV010000119.1"/>
</dbReference>
<gene>
    <name evidence="6" type="ORF">G5C51_24055</name>
</gene>
<dbReference type="AlphaFoldDB" id="A0A6G4U6F4"/>
<feature type="non-terminal residue" evidence="6">
    <location>
        <position position="298"/>
    </location>
</feature>
<dbReference type="GO" id="GO:0006633">
    <property type="term" value="P:fatty acid biosynthetic process"/>
    <property type="evidence" value="ECO:0007669"/>
    <property type="project" value="TreeGrafter"/>
</dbReference>
<reference evidence="6 7" key="1">
    <citation type="submission" date="2020-02" db="EMBL/GenBank/DDBJ databases">
        <title>Whole-genome analyses of novel actinobacteria.</title>
        <authorList>
            <person name="Sahin N."/>
        </authorList>
    </citation>
    <scope>NUCLEOTIDE SEQUENCE [LARGE SCALE GENOMIC DNA]</scope>
    <source>
        <strain evidence="6 7">A7024</strain>
    </source>
</reference>
<evidence type="ECO:0000313" key="6">
    <source>
        <dbReference type="EMBL" id="NGN66968.1"/>
    </source>
</evidence>
<feature type="domain" description="Malonyl-CoA:ACP transacylase (MAT)" evidence="5">
    <location>
        <begin position="8"/>
        <end position="291"/>
    </location>
</feature>
<dbReference type="SUPFAM" id="SSF52151">
    <property type="entry name" value="FabD/lysophospholipase-like"/>
    <property type="match status" value="1"/>
</dbReference>
<dbReference type="PANTHER" id="PTHR42681">
    <property type="entry name" value="MALONYL-COA-ACYL CARRIER PROTEIN TRANSACYLASE, MITOCHONDRIAL"/>
    <property type="match status" value="1"/>
</dbReference>
<dbReference type="InterPro" id="IPR016036">
    <property type="entry name" value="Malonyl_transacylase_ACP-bd"/>
</dbReference>
<evidence type="ECO:0000256" key="3">
    <source>
        <dbReference type="ARBA" id="ARBA00023315"/>
    </source>
</evidence>
<dbReference type="Gene3D" id="3.30.70.250">
    <property type="entry name" value="Malonyl-CoA ACP transacylase, ACP-binding"/>
    <property type="match status" value="1"/>
</dbReference>
<dbReference type="PANTHER" id="PTHR42681:SF1">
    <property type="entry name" value="MALONYL-COA-ACYL CARRIER PROTEIN TRANSACYLASE, MITOCHONDRIAL"/>
    <property type="match status" value="1"/>
</dbReference>
<keyword evidence="3 6" id="KW-0012">Acyltransferase</keyword>
<comment type="caution">
    <text evidence="6">The sequence shown here is derived from an EMBL/GenBank/DDBJ whole genome shotgun (WGS) entry which is preliminary data.</text>
</comment>